<evidence type="ECO:0000259" key="5">
    <source>
        <dbReference type="Pfam" id="PF07992"/>
    </source>
</evidence>
<name>A0AA38XDZ8_9EURO</name>
<dbReference type="SUPFAM" id="SSF51905">
    <property type="entry name" value="FAD/NAD(P)-binding domain"/>
    <property type="match status" value="2"/>
</dbReference>
<dbReference type="AlphaFoldDB" id="A0AA38XDZ8"/>
<dbReference type="PRINTS" id="PR00368">
    <property type="entry name" value="FADPNR"/>
</dbReference>
<dbReference type="InterPro" id="IPR036188">
    <property type="entry name" value="FAD/NAD-bd_sf"/>
</dbReference>
<dbReference type="EMBL" id="JAPDRK010000006">
    <property type="protein sequence ID" value="KAJ9611723.1"/>
    <property type="molecule type" value="Genomic_DNA"/>
</dbReference>
<dbReference type="InterPro" id="IPR023753">
    <property type="entry name" value="FAD/NAD-binding_dom"/>
</dbReference>
<keyword evidence="4" id="KW-0560">Oxidoreductase</keyword>
<evidence type="ECO:0000256" key="4">
    <source>
        <dbReference type="ARBA" id="ARBA00023002"/>
    </source>
</evidence>
<organism evidence="6 7">
    <name type="scientific">Cladophialophora chaetospira</name>
    <dbReference type="NCBI Taxonomy" id="386627"/>
    <lineage>
        <taxon>Eukaryota</taxon>
        <taxon>Fungi</taxon>
        <taxon>Dikarya</taxon>
        <taxon>Ascomycota</taxon>
        <taxon>Pezizomycotina</taxon>
        <taxon>Eurotiomycetes</taxon>
        <taxon>Chaetothyriomycetidae</taxon>
        <taxon>Chaetothyriales</taxon>
        <taxon>Herpotrichiellaceae</taxon>
        <taxon>Cladophialophora</taxon>
    </lineage>
</organism>
<evidence type="ECO:0000313" key="6">
    <source>
        <dbReference type="EMBL" id="KAJ9611723.1"/>
    </source>
</evidence>
<evidence type="ECO:0000256" key="1">
    <source>
        <dbReference type="ARBA" id="ARBA00006442"/>
    </source>
</evidence>
<protein>
    <recommendedName>
        <fullName evidence="5">FAD/NAD(P)-binding domain-containing protein</fullName>
    </recommendedName>
</protein>
<proteinExistence type="inferred from homology"/>
<gene>
    <name evidence="6" type="ORF">H2200_004907</name>
</gene>
<keyword evidence="7" id="KW-1185">Reference proteome</keyword>
<dbReference type="Pfam" id="PF07992">
    <property type="entry name" value="Pyr_redox_2"/>
    <property type="match status" value="1"/>
</dbReference>
<keyword evidence="3" id="KW-0274">FAD</keyword>
<comment type="caution">
    <text evidence="6">The sequence shown here is derived from an EMBL/GenBank/DDBJ whole genome shotgun (WGS) entry which is preliminary data.</text>
</comment>
<dbReference type="PANTHER" id="PTHR43735">
    <property type="entry name" value="APOPTOSIS-INDUCING FACTOR 1"/>
    <property type="match status" value="1"/>
</dbReference>
<feature type="domain" description="FAD/NAD(P)-binding" evidence="5">
    <location>
        <begin position="43"/>
        <end position="325"/>
    </location>
</feature>
<dbReference type="PANTHER" id="PTHR43735:SF3">
    <property type="entry name" value="FERROPTOSIS SUPPRESSOR PROTEIN 1"/>
    <property type="match status" value="1"/>
</dbReference>
<dbReference type="GO" id="GO:0050660">
    <property type="term" value="F:flavin adenine dinucleotide binding"/>
    <property type="evidence" value="ECO:0007669"/>
    <property type="project" value="TreeGrafter"/>
</dbReference>
<evidence type="ECO:0000256" key="2">
    <source>
        <dbReference type="ARBA" id="ARBA00022630"/>
    </source>
</evidence>
<dbReference type="GO" id="GO:0004174">
    <property type="term" value="F:electron-transferring-flavoprotein dehydrogenase activity"/>
    <property type="evidence" value="ECO:0007669"/>
    <property type="project" value="TreeGrafter"/>
</dbReference>
<evidence type="ECO:0000313" key="7">
    <source>
        <dbReference type="Proteomes" id="UP001172673"/>
    </source>
</evidence>
<sequence>MPAPYSGDIQDGNRKRTIAIILTLSGKAIQQPAPHLVPSTMKHIVILGGSYGGISTAHRILKQYTKLEPFKITLVSPNTHFYWSMAAPRGLVPKQLTDEQLFRPIAAGFDRYTVDQFELVVASAEAVDVENKTVEVSGPSEKRTIPYDFLILATGSRTNGDTPLKCLGSTQATKDSLHELQARIAEARTITVAGAGVTGVEVAGELAYEYGRKKEIILIASEATILDETPASVAKTAMKALVDLDVKVKLHTKVASSHEMPEGGQELILSDGSKLKTDLYIPTFGLIPNSSYMAAEYFNAKGFVKVDEFLKVKGTKDIWAIGDVSDVEAAQFISCDRQSVYLAKALGSVLSKKIPLPYKVAASRFMGMQIGRKAGTGHYGNTRLPGFLFVWARKTLFIENLKGTVDGSLF</sequence>
<reference evidence="6" key="1">
    <citation type="submission" date="2022-10" db="EMBL/GenBank/DDBJ databases">
        <title>Culturing micro-colonial fungi from biological soil crusts in the Mojave desert and describing Neophaeococcomyces mojavensis, and introducing the new genera and species Taxawa tesnikishii.</title>
        <authorList>
            <person name="Kurbessoian T."/>
            <person name="Stajich J.E."/>
        </authorList>
    </citation>
    <scope>NUCLEOTIDE SEQUENCE</scope>
    <source>
        <strain evidence="6">TK_41</strain>
    </source>
</reference>
<accession>A0AA38XDZ8</accession>
<dbReference type="Proteomes" id="UP001172673">
    <property type="component" value="Unassembled WGS sequence"/>
</dbReference>
<dbReference type="GO" id="GO:0005737">
    <property type="term" value="C:cytoplasm"/>
    <property type="evidence" value="ECO:0007669"/>
    <property type="project" value="TreeGrafter"/>
</dbReference>
<dbReference type="Gene3D" id="3.50.50.100">
    <property type="match status" value="1"/>
</dbReference>
<comment type="similarity">
    <text evidence="1">Belongs to the FAD-dependent oxidoreductase family.</text>
</comment>
<evidence type="ECO:0000256" key="3">
    <source>
        <dbReference type="ARBA" id="ARBA00022827"/>
    </source>
</evidence>
<keyword evidence="2" id="KW-0285">Flavoprotein</keyword>